<dbReference type="Pfam" id="PF09683">
    <property type="entry name" value="Lactococcin_972"/>
    <property type="match status" value="1"/>
</dbReference>
<evidence type="ECO:0000313" key="2">
    <source>
        <dbReference type="EMBL" id="EFH95440.1"/>
    </source>
</evidence>
<dbReference type="NCBIfam" id="TIGR01653">
    <property type="entry name" value="lactococcin_972"/>
    <property type="match status" value="1"/>
</dbReference>
<dbReference type="Gene3D" id="2.60.40.2850">
    <property type="match status" value="1"/>
</dbReference>
<dbReference type="SMR" id="A0A0E1XA33"/>
<proteinExistence type="predicted"/>
<dbReference type="HOGENOM" id="CLU_156624_1_1_9"/>
<protein>
    <submittedName>
        <fullName evidence="2">Bacteriocin, lactococcin 972 family</fullName>
    </submittedName>
</protein>
<feature type="signal peptide" evidence="1">
    <location>
        <begin position="1"/>
        <end position="28"/>
    </location>
</feature>
<evidence type="ECO:0000256" key="1">
    <source>
        <dbReference type="SAM" id="SignalP"/>
    </source>
</evidence>
<sequence>MKKKFVSSCIASTILFGTLLGVTYKAEAATVHVAGGVWSHGIGKHYVWSYYSHNKRNHGSTAVGKYSSFSGVARPGVQSKASAPKAWGGNKTFYSLH</sequence>
<accession>A0A0E1XA33</accession>
<gene>
    <name evidence="2" type="ORF">HMPREF0769_11650</name>
</gene>
<organism evidence="2">
    <name type="scientific">Staphylococcus aureus subsp. aureus MN8</name>
    <dbReference type="NCBI Taxonomy" id="548470"/>
    <lineage>
        <taxon>Bacteria</taxon>
        <taxon>Bacillati</taxon>
        <taxon>Bacillota</taxon>
        <taxon>Bacilli</taxon>
        <taxon>Bacillales</taxon>
        <taxon>Staphylococcaceae</taxon>
        <taxon>Staphylococcus</taxon>
    </lineage>
</organism>
<name>A0A0E1XA33_STAAU</name>
<dbReference type="InterPro" id="IPR006540">
    <property type="entry name" value="Lactococcin_972"/>
</dbReference>
<dbReference type="EMBL" id="ACJA02000003">
    <property type="protein sequence ID" value="EFH95440.1"/>
    <property type="molecule type" value="Genomic_DNA"/>
</dbReference>
<reference evidence="2" key="1">
    <citation type="submission" date="2010-05" db="EMBL/GenBank/DDBJ databases">
        <authorList>
            <person name="Muzny D."/>
            <person name="Qin X."/>
            <person name="Buhay C."/>
            <person name="Dugan-Rocha S."/>
            <person name="Ding Y."/>
            <person name="Chen G."/>
            <person name="Hawes A."/>
            <person name="Holder M."/>
            <person name="Jhangiani S."/>
            <person name="Johnson A."/>
            <person name="Khan Z."/>
            <person name="Li Z."/>
            <person name="Liu W."/>
            <person name="Liu X."/>
            <person name="Perez L."/>
            <person name="Shen H."/>
            <person name="Wang Q."/>
            <person name="Watt J."/>
            <person name="Xi L."/>
            <person name="Xin Y."/>
            <person name="Zhou J."/>
            <person name="Deng J."/>
            <person name="Jiang H."/>
            <person name="Liu Y."/>
            <person name="Qu J."/>
            <person name="Song X.-Z."/>
            <person name="Zhang L."/>
            <person name="Villasana D."/>
            <person name="Johnson A."/>
            <person name="Liu J."/>
            <person name="Liyanage D."/>
            <person name="Lorensuhewa L."/>
            <person name="Robinson T."/>
            <person name="Song A."/>
            <person name="Song B.-B."/>
            <person name="Dinh H."/>
            <person name="Thornton R."/>
            <person name="Coyle M."/>
            <person name="Francisco L."/>
            <person name="Jackson L."/>
            <person name="Javaid M."/>
            <person name="Korchina V."/>
            <person name="Kovar C."/>
            <person name="Mata R."/>
            <person name="Mathew T."/>
            <person name="Ngo R."/>
            <person name="Nguyen L."/>
            <person name="Nguyen N."/>
            <person name="Okwuonu G."/>
            <person name="Ongeri F."/>
            <person name="Pham C."/>
            <person name="Simmons D."/>
            <person name="Wilczek-Boney K."/>
            <person name="Hale W."/>
            <person name="Jakkamsetti A."/>
            <person name="Pham P."/>
            <person name="Ruth R."/>
            <person name="San Lucas F."/>
            <person name="Warren J."/>
            <person name="Zhang J."/>
            <person name="Zhao Z."/>
            <person name="Zhou C."/>
            <person name="Zhu D."/>
            <person name="Lee S."/>
            <person name="Bess C."/>
            <person name="Blankenburg K."/>
            <person name="Forbes L."/>
            <person name="Fu Q."/>
            <person name="Gubbala S."/>
            <person name="Hirani K."/>
            <person name="Jayaseelan J.C."/>
            <person name="Lara F."/>
            <person name="Munidasa M."/>
            <person name="Palculict T."/>
            <person name="Patil S."/>
            <person name="Pu L.-L."/>
            <person name="Saada N."/>
            <person name="Tang L."/>
            <person name="Weissenberger G."/>
            <person name="Zhu Y."/>
            <person name="Hemphill L."/>
            <person name="Shang Y."/>
            <person name="Youmans B."/>
            <person name="Ayvaz T."/>
            <person name="Ross M."/>
            <person name="Santibanez J."/>
            <person name="Aqrawi P."/>
            <person name="Gross S."/>
            <person name="Joshi V."/>
            <person name="Fowler G."/>
            <person name="Nazareth L."/>
            <person name="Reid J."/>
            <person name="Worley K."/>
            <person name="Petrosino J."/>
            <person name="Highlander S."/>
            <person name="Gibbs R."/>
        </authorList>
    </citation>
    <scope>NUCLEOTIDE SEQUENCE [LARGE SCALE GENOMIC DNA]</scope>
    <source>
        <strain evidence="2">MN8</strain>
    </source>
</reference>
<keyword evidence="1" id="KW-0732">Signal</keyword>
<dbReference type="Proteomes" id="UP000003455">
    <property type="component" value="Chromosome"/>
</dbReference>
<feature type="chain" id="PRO_5002389191" evidence="1">
    <location>
        <begin position="29"/>
        <end position="97"/>
    </location>
</feature>
<comment type="caution">
    <text evidence="2">The sequence shown here is derived from an EMBL/GenBank/DDBJ whole genome shotgun (WGS) entry which is preliminary data.</text>
</comment>
<dbReference type="RefSeq" id="WP_000726502.1">
    <property type="nucleotide sequence ID" value="NZ_CM000952.1"/>
</dbReference>
<dbReference type="AlphaFoldDB" id="A0A0E1XA33"/>